<dbReference type="InParanoid" id="A0A0P9C4W4"/>
<evidence type="ECO:0000313" key="2">
    <source>
        <dbReference type="Proteomes" id="UP000007801"/>
    </source>
</evidence>
<evidence type="ECO:0000313" key="1">
    <source>
        <dbReference type="EMBL" id="KPU78773.1"/>
    </source>
</evidence>
<dbReference type="SUPFAM" id="SSF52047">
    <property type="entry name" value="RNI-like"/>
    <property type="match status" value="1"/>
</dbReference>
<dbReference type="InterPro" id="IPR032675">
    <property type="entry name" value="LRR_dom_sf"/>
</dbReference>
<dbReference type="Proteomes" id="UP000007801">
    <property type="component" value="Unassembled WGS sequence"/>
</dbReference>
<dbReference type="EMBL" id="CH902618">
    <property type="protein sequence ID" value="KPU78773.1"/>
    <property type="molecule type" value="Genomic_DNA"/>
</dbReference>
<gene>
    <name evidence="1" type="primary">Dana\GF27672</name>
    <name evidence="1" type="ORF">GF27672</name>
</gene>
<dbReference type="Gene3D" id="3.80.10.10">
    <property type="entry name" value="Ribonuclease Inhibitor"/>
    <property type="match status" value="1"/>
</dbReference>
<name>A0A0P9C4W4_DROAN</name>
<dbReference type="AlphaFoldDB" id="A0A0P9C4W4"/>
<protein>
    <submittedName>
        <fullName evidence="1">Uncharacterized protein</fullName>
    </submittedName>
</protein>
<organism evidence="1 2">
    <name type="scientific">Drosophila ananassae</name>
    <name type="common">Fruit fly</name>
    <dbReference type="NCBI Taxonomy" id="7217"/>
    <lineage>
        <taxon>Eukaryota</taxon>
        <taxon>Metazoa</taxon>
        <taxon>Ecdysozoa</taxon>
        <taxon>Arthropoda</taxon>
        <taxon>Hexapoda</taxon>
        <taxon>Insecta</taxon>
        <taxon>Pterygota</taxon>
        <taxon>Neoptera</taxon>
        <taxon>Endopterygota</taxon>
        <taxon>Diptera</taxon>
        <taxon>Brachycera</taxon>
        <taxon>Muscomorpha</taxon>
        <taxon>Ephydroidea</taxon>
        <taxon>Drosophilidae</taxon>
        <taxon>Drosophila</taxon>
        <taxon>Sophophora</taxon>
    </lineage>
</organism>
<reference evidence="1 2" key="1">
    <citation type="journal article" date="2007" name="Nature">
        <title>Evolution of genes and genomes on the Drosophila phylogeny.</title>
        <authorList>
            <consortium name="Drosophila 12 Genomes Consortium"/>
            <person name="Clark A.G."/>
            <person name="Eisen M.B."/>
            <person name="Smith D.R."/>
            <person name="Bergman C.M."/>
            <person name="Oliver B."/>
            <person name="Markow T.A."/>
            <person name="Kaufman T.C."/>
            <person name="Kellis M."/>
            <person name="Gelbart W."/>
            <person name="Iyer V.N."/>
            <person name="Pollard D.A."/>
            <person name="Sackton T.B."/>
            <person name="Larracuente A.M."/>
            <person name="Singh N.D."/>
            <person name="Abad J.P."/>
            <person name="Abt D.N."/>
            <person name="Adryan B."/>
            <person name="Aguade M."/>
            <person name="Akashi H."/>
            <person name="Anderson W.W."/>
            <person name="Aquadro C.F."/>
            <person name="Ardell D.H."/>
            <person name="Arguello R."/>
            <person name="Artieri C.G."/>
            <person name="Barbash D.A."/>
            <person name="Barker D."/>
            <person name="Barsanti P."/>
            <person name="Batterham P."/>
            <person name="Batzoglou S."/>
            <person name="Begun D."/>
            <person name="Bhutkar A."/>
            <person name="Blanco E."/>
            <person name="Bosak S.A."/>
            <person name="Bradley R.K."/>
            <person name="Brand A.D."/>
            <person name="Brent M.R."/>
            <person name="Brooks A.N."/>
            <person name="Brown R.H."/>
            <person name="Butlin R.K."/>
            <person name="Caggese C."/>
            <person name="Calvi B.R."/>
            <person name="Bernardo de Carvalho A."/>
            <person name="Caspi A."/>
            <person name="Castrezana S."/>
            <person name="Celniker S.E."/>
            <person name="Chang J.L."/>
            <person name="Chapple C."/>
            <person name="Chatterji S."/>
            <person name="Chinwalla A."/>
            <person name="Civetta A."/>
            <person name="Clifton S.W."/>
            <person name="Comeron J.M."/>
            <person name="Costello J.C."/>
            <person name="Coyne J.A."/>
            <person name="Daub J."/>
            <person name="David R.G."/>
            <person name="Delcher A.L."/>
            <person name="Delehaunty K."/>
            <person name="Do C.B."/>
            <person name="Ebling H."/>
            <person name="Edwards K."/>
            <person name="Eickbush T."/>
            <person name="Evans J.D."/>
            <person name="Filipski A."/>
            <person name="Findeiss S."/>
            <person name="Freyhult E."/>
            <person name="Fulton L."/>
            <person name="Fulton R."/>
            <person name="Garcia A.C."/>
            <person name="Gardiner A."/>
            <person name="Garfield D.A."/>
            <person name="Garvin B.E."/>
            <person name="Gibson G."/>
            <person name="Gilbert D."/>
            <person name="Gnerre S."/>
            <person name="Godfrey J."/>
            <person name="Good R."/>
            <person name="Gotea V."/>
            <person name="Gravely B."/>
            <person name="Greenberg A.J."/>
            <person name="Griffiths-Jones S."/>
            <person name="Gross S."/>
            <person name="Guigo R."/>
            <person name="Gustafson E.A."/>
            <person name="Haerty W."/>
            <person name="Hahn M.W."/>
            <person name="Halligan D.L."/>
            <person name="Halpern A.L."/>
            <person name="Halter G.M."/>
            <person name="Han M.V."/>
            <person name="Heger A."/>
            <person name="Hillier L."/>
            <person name="Hinrichs A.S."/>
            <person name="Holmes I."/>
            <person name="Hoskins R.A."/>
            <person name="Hubisz M.J."/>
            <person name="Hultmark D."/>
            <person name="Huntley M.A."/>
            <person name="Jaffe D.B."/>
            <person name="Jagadeeshan S."/>
            <person name="Jeck W.R."/>
            <person name="Johnson J."/>
            <person name="Jones C.D."/>
            <person name="Jordan W.C."/>
            <person name="Karpen G.H."/>
            <person name="Kataoka E."/>
            <person name="Keightley P.D."/>
            <person name="Kheradpour P."/>
            <person name="Kirkness E.F."/>
            <person name="Koerich L.B."/>
            <person name="Kristiansen K."/>
            <person name="Kudrna D."/>
            <person name="Kulathinal R.J."/>
            <person name="Kumar S."/>
            <person name="Kwok R."/>
            <person name="Lander E."/>
            <person name="Langley C.H."/>
            <person name="Lapoint R."/>
            <person name="Lazzaro B.P."/>
            <person name="Lee S.J."/>
            <person name="Levesque L."/>
            <person name="Li R."/>
            <person name="Lin C.F."/>
            <person name="Lin M.F."/>
            <person name="Lindblad-Toh K."/>
            <person name="Llopart A."/>
            <person name="Long M."/>
            <person name="Low L."/>
            <person name="Lozovsky E."/>
            <person name="Lu J."/>
            <person name="Luo M."/>
            <person name="Machado C.A."/>
            <person name="Makalowski W."/>
            <person name="Marzo M."/>
            <person name="Matsuda M."/>
            <person name="Matzkin L."/>
            <person name="McAllister B."/>
            <person name="McBride C.S."/>
            <person name="McKernan B."/>
            <person name="McKernan K."/>
            <person name="Mendez-Lago M."/>
            <person name="Minx P."/>
            <person name="Mollenhauer M.U."/>
            <person name="Montooth K."/>
            <person name="Mount S.M."/>
            <person name="Mu X."/>
            <person name="Myers E."/>
            <person name="Negre B."/>
            <person name="Newfeld S."/>
            <person name="Nielsen R."/>
            <person name="Noor M.A."/>
            <person name="O'Grady P."/>
            <person name="Pachter L."/>
            <person name="Papaceit M."/>
            <person name="Parisi M.J."/>
            <person name="Parisi M."/>
            <person name="Parts L."/>
            <person name="Pedersen J.S."/>
            <person name="Pesole G."/>
            <person name="Phillippy A.M."/>
            <person name="Ponting C.P."/>
            <person name="Pop M."/>
            <person name="Porcelli D."/>
            <person name="Powell J.R."/>
            <person name="Prohaska S."/>
            <person name="Pruitt K."/>
            <person name="Puig M."/>
            <person name="Quesneville H."/>
            <person name="Ram K.R."/>
            <person name="Rand D."/>
            <person name="Rasmussen M.D."/>
            <person name="Reed L.K."/>
            <person name="Reenan R."/>
            <person name="Reily A."/>
            <person name="Remington K.A."/>
            <person name="Rieger T.T."/>
            <person name="Ritchie M.G."/>
            <person name="Robin C."/>
            <person name="Rogers Y.H."/>
            <person name="Rohde C."/>
            <person name="Rozas J."/>
            <person name="Rubenfield M.J."/>
            <person name="Ruiz A."/>
            <person name="Russo S."/>
            <person name="Salzberg S.L."/>
            <person name="Sanchez-Gracia A."/>
            <person name="Saranga D.J."/>
            <person name="Sato H."/>
            <person name="Schaeffer S.W."/>
            <person name="Schatz M.C."/>
            <person name="Schlenke T."/>
            <person name="Schwartz R."/>
            <person name="Segarra C."/>
            <person name="Singh R.S."/>
            <person name="Sirot L."/>
            <person name="Sirota M."/>
            <person name="Sisneros N.B."/>
            <person name="Smith C.D."/>
            <person name="Smith T.F."/>
            <person name="Spieth J."/>
            <person name="Stage D.E."/>
            <person name="Stark A."/>
            <person name="Stephan W."/>
            <person name="Strausberg R.L."/>
            <person name="Strempel S."/>
            <person name="Sturgill D."/>
            <person name="Sutton G."/>
            <person name="Sutton G.G."/>
            <person name="Tao W."/>
            <person name="Teichmann S."/>
            <person name="Tobari Y.N."/>
            <person name="Tomimura Y."/>
            <person name="Tsolas J.M."/>
            <person name="Valente V.L."/>
            <person name="Venter E."/>
            <person name="Venter J.C."/>
            <person name="Vicario S."/>
            <person name="Vieira F.G."/>
            <person name="Vilella A.J."/>
            <person name="Villasante A."/>
            <person name="Walenz B."/>
            <person name="Wang J."/>
            <person name="Wasserman M."/>
            <person name="Watts T."/>
            <person name="Wilson D."/>
            <person name="Wilson R.K."/>
            <person name="Wing R.A."/>
            <person name="Wolfner M.F."/>
            <person name="Wong A."/>
            <person name="Wong G.K."/>
            <person name="Wu C.I."/>
            <person name="Wu G."/>
            <person name="Yamamoto D."/>
            <person name="Yang H.P."/>
            <person name="Yang S.P."/>
            <person name="Yorke J.A."/>
            <person name="Yoshida K."/>
            <person name="Zdobnov E."/>
            <person name="Zhang P."/>
            <person name="Zhang Y."/>
            <person name="Zimin A.V."/>
            <person name="Baldwin J."/>
            <person name="Abdouelleil A."/>
            <person name="Abdulkadir J."/>
            <person name="Abebe A."/>
            <person name="Abera B."/>
            <person name="Abreu J."/>
            <person name="Acer S.C."/>
            <person name="Aftuck L."/>
            <person name="Alexander A."/>
            <person name="An P."/>
            <person name="Anderson E."/>
            <person name="Anderson S."/>
            <person name="Arachi H."/>
            <person name="Azer M."/>
            <person name="Bachantsang P."/>
            <person name="Barry A."/>
            <person name="Bayul T."/>
            <person name="Berlin A."/>
            <person name="Bessette D."/>
            <person name="Bloom T."/>
            <person name="Blye J."/>
            <person name="Boguslavskiy L."/>
            <person name="Bonnet C."/>
            <person name="Boukhgalter B."/>
            <person name="Bourzgui I."/>
            <person name="Brown A."/>
            <person name="Cahill P."/>
            <person name="Channer S."/>
            <person name="Cheshatsang Y."/>
            <person name="Chuda L."/>
            <person name="Citroen M."/>
            <person name="Collymore A."/>
            <person name="Cooke P."/>
            <person name="Costello M."/>
            <person name="D'Aco K."/>
            <person name="Daza R."/>
            <person name="De Haan G."/>
            <person name="DeGray S."/>
            <person name="DeMaso C."/>
            <person name="Dhargay N."/>
            <person name="Dooley K."/>
            <person name="Dooley E."/>
            <person name="Doricent M."/>
            <person name="Dorje P."/>
            <person name="Dorjee K."/>
            <person name="Dupes A."/>
            <person name="Elong R."/>
            <person name="Falk J."/>
            <person name="Farina A."/>
            <person name="Faro S."/>
            <person name="Ferguson D."/>
            <person name="Fisher S."/>
            <person name="Foley C.D."/>
            <person name="Franke A."/>
            <person name="Friedrich D."/>
            <person name="Gadbois L."/>
            <person name="Gearin G."/>
            <person name="Gearin C.R."/>
            <person name="Giannoukos G."/>
            <person name="Goode T."/>
            <person name="Graham J."/>
            <person name="Grandbois E."/>
            <person name="Grewal S."/>
            <person name="Gyaltsen K."/>
            <person name="Hafez N."/>
            <person name="Hagos B."/>
            <person name="Hall J."/>
            <person name="Henson C."/>
            <person name="Hollinger A."/>
            <person name="Honan T."/>
            <person name="Huard M.D."/>
            <person name="Hughes L."/>
            <person name="Hurhula B."/>
            <person name="Husby M.E."/>
            <person name="Kamat A."/>
            <person name="Kanga B."/>
            <person name="Kashin S."/>
            <person name="Khazanovich D."/>
            <person name="Kisner P."/>
            <person name="Lance K."/>
            <person name="Lara M."/>
            <person name="Lee W."/>
            <person name="Lennon N."/>
            <person name="Letendre F."/>
            <person name="LeVine R."/>
            <person name="Lipovsky A."/>
            <person name="Liu X."/>
            <person name="Liu J."/>
            <person name="Liu S."/>
            <person name="Lokyitsang T."/>
            <person name="Lokyitsang Y."/>
            <person name="Lubonja R."/>
            <person name="Lui A."/>
            <person name="MacDonald P."/>
            <person name="Magnisalis V."/>
            <person name="Maru K."/>
            <person name="Matthews C."/>
            <person name="McCusker W."/>
            <person name="McDonough S."/>
            <person name="Mehta T."/>
            <person name="Meldrim J."/>
            <person name="Meneus L."/>
            <person name="Mihai O."/>
            <person name="Mihalev A."/>
            <person name="Mihova T."/>
            <person name="Mittelman R."/>
            <person name="Mlenga V."/>
            <person name="Montmayeur A."/>
            <person name="Mulrain L."/>
            <person name="Navidi A."/>
            <person name="Naylor J."/>
            <person name="Negash T."/>
            <person name="Nguyen T."/>
            <person name="Nguyen N."/>
            <person name="Nicol R."/>
            <person name="Norbu C."/>
            <person name="Norbu N."/>
            <person name="Novod N."/>
            <person name="O'Neill B."/>
            <person name="Osman S."/>
            <person name="Markiewicz E."/>
            <person name="Oyono O.L."/>
            <person name="Patti C."/>
            <person name="Phunkhang P."/>
            <person name="Pierre F."/>
            <person name="Priest M."/>
            <person name="Raghuraman S."/>
            <person name="Rege F."/>
            <person name="Reyes R."/>
            <person name="Rise C."/>
            <person name="Rogov P."/>
            <person name="Ross K."/>
            <person name="Ryan E."/>
            <person name="Settipalli S."/>
            <person name="Shea T."/>
            <person name="Sherpa N."/>
            <person name="Shi L."/>
            <person name="Shih D."/>
            <person name="Sparrow T."/>
            <person name="Spaulding J."/>
            <person name="Stalker J."/>
            <person name="Stange-Thomann N."/>
            <person name="Stavropoulos S."/>
            <person name="Stone C."/>
            <person name="Strader C."/>
            <person name="Tesfaye S."/>
            <person name="Thomson T."/>
            <person name="Thoulutsang Y."/>
            <person name="Thoulutsang D."/>
            <person name="Topham K."/>
            <person name="Topping I."/>
            <person name="Tsamla T."/>
            <person name="Vassiliev H."/>
            <person name="Vo A."/>
            <person name="Wangchuk T."/>
            <person name="Wangdi T."/>
            <person name="Weiand M."/>
            <person name="Wilkinson J."/>
            <person name="Wilson A."/>
            <person name="Yadav S."/>
            <person name="Young G."/>
            <person name="Yu Q."/>
            <person name="Zembek L."/>
            <person name="Zhong D."/>
            <person name="Zimmer A."/>
            <person name="Zwirko Z."/>
            <person name="Jaffe D.B."/>
            <person name="Alvarez P."/>
            <person name="Brockman W."/>
            <person name="Butler J."/>
            <person name="Chin C."/>
            <person name="Gnerre S."/>
            <person name="Grabherr M."/>
            <person name="Kleber M."/>
            <person name="Mauceli E."/>
            <person name="MacCallum I."/>
        </authorList>
    </citation>
    <scope>NUCLEOTIDE SEQUENCE [LARGE SCALE GENOMIC DNA]</scope>
    <source>
        <strain evidence="2">Tucson 14024-0371.13</strain>
    </source>
</reference>
<sequence>MQKLESVKIRQTNQHPITGNLLTALRHLPNLKQMHISTPRQGTKRLGMFHKLEFISIDVELPSRILRRCCASMTNLRTLHLSSEVGSLYLRDVLDHLPHLQDLSFEIDRSWRTSRRTLEALKIKGHLIAETEAEALAKITSLKKLDCHFSSPACVQHLRNLTSLEILRLSHISSEDISYLYLNVIYSCQNLRFLRILDNNITPKFIERVDEVLAPNEPTNKLTLLIHGVYTEDALREFKSTSLDRKNVLLRSMTATELLALI</sequence>
<dbReference type="GeneID" id="26515081"/>
<dbReference type="KEGG" id="dan:26515081"/>
<proteinExistence type="predicted"/>
<dbReference type="OrthoDB" id="7831775at2759"/>
<dbReference type="SMR" id="A0A0P9C4W4"/>
<accession>A0A0P9C4W4</accession>
<keyword evidence="2" id="KW-1185">Reference proteome</keyword>